<feature type="chain" id="PRO_5016419345" evidence="1">
    <location>
        <begin position="21"/>
        <end position="293"/>
    </location>
</feature>
<proteinExistence type="predicted"/>
<evidence type="ECO:0000259" key="2">
    <source>
        <dbReference type="Pfam" id="PF13474"/>
    </source>
</evidence>
<protein>
    <submittedName>
        <fullName evidence="3">Putative lumazine-binding protein</fullName>
    </submittedName>
</protein>
<keyword evidence="4" id="KW-1185">Reference proteome</keyword>
<dbReference type="InterPro" id="IPR032710">
    <property type="entry name" value="NTF2-like_dom_sf"/>
</dbReference>
<dbReference type="AlphaFoldDB" id="A0A315ZZ08"/>
<comment type="caution">
    <text evidence="3">The sequence shown here is derived from an EMBL/GenBank/DDBJ whole genome shotgun (WGS) entry which is preliminary data.</text>
</comment>
<organism evidence="3 4">
    <name type="scientific">Sediminitomix flava</name>
    <dbReference type="NCBI Taxonomy" id="379075"/>
    <lineage>
        <taxon>Bacteria</taxon>
        <taxon>Pseudomonadati</taxon>
        <taxon>Bacteroidota</taxon>
        <taxon>Cytophagia</taxon>
        <taxon>Cytophagales</taxon>
        <taxon>Flammeovirgaceae</taxon>
        <taxon>Sediminitomix</taxon>
    </lineage>
</organism>
<keyword evidence="1" id="KW-0732">Signal</keyword>
<dbReference type="EMBL" id="QGDO01000002">
    <property type="protein sequence ID" value="PWJ42607.1"/>
    <property type="molecule type" value="Genomic_DNA"/>
</dbReference>
<sequence length="293" mass="33563">MKKFIAIITLLLSTSFFVSAQDIDKQEIKATIQKLFDGMRASDKTAVENVFAPNAQLFTIVGGEGETNVRKGKLEDFLNAIAAPHELVFDERIWSYKIETDGMLATAWTEYTFFLGEHMSHCGVNAFQLYKADEEWLILQITDTRKKYDCKTEPTNNSQLTKELDLLLDNWHKAAAKADADAYFGKIAESGIYLGTDKTERWTKEKFWSFAKPYFDKGKAWDFKATKRDIVFGENNKYAWFDELLDTWMGTCRGSGVLKFENGEWLIEQYNLTVTVPNDKIQDVIKAIGENTK</sequence>
<dbReference type="SUPFAM" id="SSF54427">
    <property type="entry name" value="NTF2-like"/>
    <property type="match status" value="2"/>
</dbReference>
<dbReference type="Gene3D" id="3.10.450.50">
    <property type="match status" value="2"/>
</dbReference>
<evidence type="ECO:0000313" key="3">
    <source>
        <dbReference type="EMBL" id="PWJ42607.1"/>
    </source>
</evidence>
<dbReference type="InterPro" id="IPR037401">
    <property type="entry name" value="SnoaL-like"/>
</dbReference>
<name>A0A315ZZ08_SEDFL</name>
<dbReference type="Pfam" id="PF12893">
    <property type="entry name" value="Lumazine_bd_2"/>
    <property type="match status" value="1"/>
</dbReference>
<evidence type="ECO:0000313" key="4">
    <source>
        <dbReference type="Proteomes" id="UP000245535"/>
    </source>
</evidence>
<evidence type="ECO:0000256" key="1">
    <source>
        <dbReference type="SAM" id="SignalP"/>
    </source>
</evidence>
<dbReference type="Proteomes" id="UP000245535">
    <property type="component" value="Unassembled WGS sequence"/>
</dbReference>
<gene>
    <name evidence="3" type="ORF">BC781_102151</name>
</gene>
<feature type="signal peptide" evidence="1">
    <location>
        <begin position="1"/>
        <end position="20"/>
    </location>
</feature>
<accession>A0A315ZZ08</accession>
<dbReference type="RefSeq" id="WP_109616743.1">
    <property type="nucleotide sequence ID" value="NZ_QGDO01000002.1"/>
</dbReference>
<dbReference type="InterPro" id="IPR039437">
    <property type="entry name" value="FrzH/put_lumazine-bd"/>
</dbReference>
<feature type="domain" description="SnoaL-like" evidence="2">
    <location>
        <begin position="167"/>
        <end position="275"/>
    </location>
</feature>
<reference evidence="3 4" key="1">
    <citation type="submission" date="2018-03" db="EMBL/GenBank/DDBJ databases">
        <title>Genomic Encyclopedia of Archaeal and Bacterial Type Strains, Phase II (KMG-II): from individual species to whole genera.</title>
        <authorList>
            <person name="Goeker M."/>
        </authorList>
    </citation>
    <scope>NUCLEOTIDE SEQUENCE [LARGE SCALE GENOMIC DNA]</scope>
    <source>
        <strain evidence="3 4">DSM 28229</strain>
    </source>
</reference>
<dbReference type="Pfam" id="PF13474">
    <property type="entry name" value="SnoaL_3"/>
    <property type="match status" value="1"/>
</dbReference>